<sequence length="324" mass="34228">MGLVSYESSDEDDEVQEVQEMRGSPSRQEKSSEAEAHNGAAVTAETLPDAPPAPTTSAPPKGSNPVNAFGVSSDTAKPASKLNGTGAPASSGPRIGPARPPPEVLKQMQLPEAEDEDEGTNAATTQAQDPSDPPRSPYSASRALLHHLTFPAVPNTDIPPSPPGSPPPHLEALNAKFDNFLKLKRTQGVHFNQRLAGSAALRNPGLMDKLLGFVGVETTFDDADGNESTAAATEQYATTLPADLWDPAAFPPWAYRGPLRRAQERGHRERERAKGEPLDFVASASTSTTQNLASRSASAAAPASNSRTHTPSKVAGKRKTRFDT</sequence>
<feature type="compositionally biased region" description="Polar residues" evidence="1">
    <location>
        <begin position="64"/>
        <end position="75"/>
    </location>
</feature>
<dbReference type="Proteomes" id="UP001303473">
    <property type="component" value="Unassembled WGS sequence"/>
</dbReference>
<dbReference type="EMBL" id="MU853838">
    <property type="protein sequence ID" value="KAK3938058.1"/>
    <property type="molecule type" value="Genomic_DNA"/>
</dbReference>
<gene>
    <name evidence="2" type="ORF">QBC46DRAFT_391057</name>
</gene>
<feature type="compositionally biased region" description="Pro residues" evidence="1">
    <location>
        <begin position="157"/>
        <end position="167"/>
    </location>
</feature>
<feature type="compositionally biased region" description="Polar residues" evidence="1">
    <location>
        <begin position="283"/>
        <end position="292"/>
    </location>
</feature>
<dbReference type="GO" id="GO:0005634">
    <property type="term" value="C:nucleus"/>
    <property type="evidence" value="ECO:0007669"/>
    <property type="project" value="TreeGrafter"/>
</dbReference>
<feature type="region of interest" description="Disordered" evidence="1">
    <location>
        <begin position="1"/>
        <end position="167"/>
    </location>
</feature>
<dbReference type="GO" id="GO:0006355">
    <property type="term" value="P:regulation of DNA-templated transcription"/>
    <property type="evidence" value="ECO:0007669"/>
    <property type="project" value="InterPro"/>
</dbReference>
<name>A0AAN6S2Y4_9PEZI</name>
<feature type="compositionally biased region" description="Basic residues" evidence="1">
    <location>
        <begin position="315"/>
        <end position="324"/>
    </location>
</feature>
<reference evidence="3" key="1">
    <citation type="journal article" date="2023" name="Mol. Phylogenet. Evol.">
        <title>Genome-scale phylogeny and comparative genomics of the fungal order Sordariales.</title>
        <authorList>
            <person name="Hensen N."/>
            <person name="Bonometti L."/>
            <person name="Westerberg I."/>
            <person name="Brannstrom I.O."/>
            <person name="Guillou S."/>
            <person name="Cros-Aarteil S."/>
            <person name="Calhoun S."/>
            <person name="Haridas S."/>
            <person name="Kuo A."/>
            <person name="Mondo S."/>
            <person name="Pangilinan J."/>
            <person name="Riley R."/>
            <person name="LaButti K."/>
            <person name="Andreopoulos B."/>
            <person name="Lipzen A."/>
            <person name="Chen C."/>
            <person name="Yan M."/>
            <person name="Daum C."/>
            <person name="Ng V."/>
            <person name="Clum A."/>
            <person name="Steindorff A."/>
            <person name="Ohm R.A."/>
            <person name="Martin F."/>
            <person name="Silar P."/>
            <person name="Natvig D.O."/>
            <person name="Lalanne C."/>
            <person name="Gautier V."/>
            <person name="Ament-Velasquez S.L."/>
            <person name="Kruys A."/>
            <person name="Hutchinson M.I."/>
            <person name="Powell A.J."/>
            <person name="Barry K."/>
            <person name="Miller A.N."/>
            <person name="Grigoriev I.V."/>
            <person name="Debuchy R."/>
            <person name="Gladieux P."/>
            <person name="Hiltunen Thoren M."/>
            <person name="Johannesson H."/>
        </authorList>
    </citation>
    <scope>NUCLEOTIDE SEQUENCE [LARGE SCALE GENOMIC DNA]</scope>
    <source>
        <strain evidence="3">CBS 340.73</strain>
    </source>
</reference>
<accession>A0AAN6S2Y4</accession>
<dbReference type="PANTHER" id="PTHR13464:SF0">
    <property type="entry name" value="SAP30-BINDING PROTEIN"/>
    <property type="match status" value="1"/>
</dbReference>
<feature type="compositionally biased region" description="Basic and acidic residues" evidence="1">
    <location>
        <begin position="261"/>
        <end position="277"/>
    </location>
</feature>
<proteinExistence type="predicted"/>
<evidence type="ECO:0000313" key="3">
    <source>
        <dbReference type="Proteomes" id="UP001303473"/>
    </source>
</evidence>
<dbReference type="AlphaFoldDB" id="A0AAN6S2Y4"/>
<dbReference type="PANTHER" id="PTHR13464">
    <property type="entry name" value="TRANSCRIPTIONAL REGULATOR PROTEIN HCNGP"/>
    <property type="match status" value="1"/>
</dbReference>
<dbReference type="InterPro" id="IPR012479">
    <property type="entry name" value="SAP30BP"/>
</dbReference>
<evidence type="ECO:0000256" key="1">
    <source>
        <dbReference type="SAM" id="MobiDB-lite"/>
    </source>
</evidence>
<comment type="caution">
    <text evidence="2">The sequence shown here is derived from an EMBL/GenBank/DDBJ whole genome shotgun (WGS) entry which is preliminary data.</text>
</comment>
<feature type="region of interest" description="Disordered" evidence="1">
    <location>
        <begin position="256"/>
        <end position="324"/>
    </location>
</feature>
<feature type="compositionally biased region" description="Low complexity" evidence="1">
    <location>
        <begin position="293"/>
        <end position="306"/>
    </location>
</feature>
<protein>
    <submittedName>
        <fullName evidence="2">HCNGP-like protein-domain-containing protein</fullName>
    </submittedName>
</protein>
<feature type="compositionally biased region" description="Basic and acidic residues" evidence="1">
    <location>
        <begin position="27"/>
        <end position="36"/>
    </location>
</feature>
<feature type="compositionally biased region" description="Acidic residues" evidence="1">
    <location>
        <begin position="8"/>
        <end position="17"/>
    </location>
</feature>
<organism evidence="2 3">
    <name type="scientific">Diplogelasinospora grovesii</name>
    <dbReference type="NCBI Taxonomy" id="303347"/>
    <lineage>
        <taxon>Eukaryota</taxon>
        <taxon>Fungi</taxon>
        <taxon>Dikarya</taxon>
        <taxon>Ascomycota</taxon>
        <taxon>Pezizomycotina</taxon>
        <taxon>Sordariomycetes</taxon>
        <taxon>Sordariomycetidae</taxon>
        <taxon>Sordariales</taxon>
        <taxon>Diplogelasinosporaceae</taxon>
        <taxon>Diplogelasinospora</taxon>
    </lineage>
</organism>
<evidence type="ECO:0000313" key="2">
    <source>
        <dbReference type="EMBL" id="KAK3938058.1"/>
    </source>
</evidence>
<keyword evidence="3" id="KW-1185">Reference proteome</keyword>
<dbReference type="Pfam" id="PF07818">
    <property type="entry name" value="HCNGP"/>
    <property type="match status" value="1"/>
</dbReference>